<dbReference type="Proteomes" id="UP000196587">
    <property type="component" value="Unassembled WGS sequence"/>
</dbReference>
<dbReference type="AlphaFoldDB" id="A0A1Y4JVJ6"/>
<organism evidence="1 3">
    <name type="scientific">Bacteroides clarus</name>
    <dbReference type="NCBI Taxonomy" id="626929"/>
    <lineage>
        <taxon>Bacteria</taxon>
        <taxon>Pseudomonadati</taxon>
        <taxon>Bacteroidota</taxon>
        <taxon>Bacteroidia</taxon>
        <taxon>Bacteroidales</taxon>
        <taxon>Bacteroidaceae</taxon>
        <taxon>Bacteroides</taxon>
    </lineage>
</organism>
<dbReference type="InterPro" id="IPR042099">
    <property type="entry name" value="ANL_N_sf"/>
</dbReference>
<dbReference type="Proteomes" id="UP000285159">
    <property type="component" value="Unassembled WGS sequence"/>
</dbReference>
<evidence type="ECO:0000313" key="2">
    <source>
        <dbReference type="EMBL" id="RGT32227.1"/>
    </source>
</evidence>
<reference evidence="1" key="2">
    <citation type="journal article" date="2018" name="BMC Genomics">
        <title>Whole genome sequencing and function prediction of 133 gut anaerobes isolated from chicken caecum in pure cultures.</title>
        <authorList>
            <person name="Medvecky M."/>
            <person name="Cejkova D."/>
            <person name="Polansky O."/>
            <person name="Karasova D."/>
            <person name="Kubasova T."/>
            <person name="Cizek A."/>
            <person name="Rychlik I."/>
        </authorList>
    </citation>
    <scope>NUCLEOTIDE SEQUENCE</scope>
    <source>
        <strain evidence="1">An189</strain>
    </source>
</reference>
<protein>
    <submittedName>
        <fullName evidence="2">Phenylacetate--CoA ligase family protein</fullName>
    </submittedName>
</protein>
<name>A0A1Y4JVJ6_9BACE</name>
<sequence length="472" mass="54611">MLMSLYSKIDRYVLLPVAAKIQKSDILKEYVRLKRTDWYSEEQLMNLQNEKLKRLIHHCYMNVPYYTKLFDKLNLKPEDIKCRADLAKLPILTKQIIRDNYDDMISLDVSQRKAHKETSGGSTGIPLNFMTDKATWGIRWSSSFRAWEWYGFSLGEKIFTLGGNSLVKTKAERNKLTKKDIFDKFIMNNLKCDCSDMSNKGIRKIYEKLMNYHPKVIRGYPAAIYNLSKFIEENKLAIPKIRMVLTTGEMLLPQHRYTIQKVFHVPVYDQYGAGDGGVVSHECYMHEGLHITEEQCIVEIVDKGGNIVKNGNPGFVITTDLNNYVFPFIRYQIGDMATIKKQKCSCGRSSRLIEHIVGRTGKTLFNKQGHPFTSIVIDNMMFKNMDYHKAEHAELYQKIDQFQVRQDSSGDICILIKPKNENEPISTFDYVVDNFAKNFPDSKIELNFVAEIPKMPSGKDDYCVSEYDFSGK</sequence>
<accession>A0A1Y4JVJ6</accession>
<dbReference type="PANTHER" id="PTHR36932">
    <property type="entry name" value="CAPSULAR POLYSACCHARIDE BIOSYNTHESIS PROTEIN"/>
    <property type="match status" value="1"/>
</dbReference>
<dbReference type="PANTHER" id="PTHR36932:SF1">
    <property type="entry name" value="CAPSULAR POLYSACCHARIDE BIOSYNTHESIS PROTEIN"/>
    <property type="match status" value="1"/>
</dbReference>
<dbReference type="EMBL" id="NFKE01000001">
    <property type="protein sequence ID" value="OUP36505.1"/>
    <property type="molecule type" value="Genomic_DNA"/>
</dbReference>
<reference evidence="3" key="1">
    <citation type="submission" date="2017-04" db="EMBL/GenBank/DDBJ databases">
        <title>Function of individual gut microbiota members based on whole genome sequencing of pure cultures obtained from chicken caecum.</title>
        <authorList>
            <person name="Medvecky M."/>
            <person name="Cejkova D."/>
            <person name="Polansky O."/>
            <person name="Karasova D."/>
            <person name="Kubasova T."/>
            <person name="Cizek A."/>
            <person name="Rychlik I."/>
        </authorList>
    </citation>
    <scope>NUCLEOTIDE SEQUENCE [LARGE SCALE GENOMIC DNA]</scope>
    <source>
        <strain evidence="3">An189</strain>
    </source>
</reference>
<dbReference type="GO" id="GO:0016874">
    <property type="term" value="F:ligase activity"/>
    <property type="evidence" value="ECO:0007669"/>
    <property type="project" value="UniProtKB-KW"/>
</dbReference>
<evidence type="ECO:0000313" key="3">
    <source>
        <dbReference type="Proteomes" id="UP000196587"/>
    </source>
</evidence>
<evidence type="ECO:0000313" key="1">
    <source>
        <dbReference type="EMBL" id="OUP36505.1"/>
    </source>
</evidence>
<evidence type="ECO:0000313" key="4">
    <source>
        <dbReference type="Proteomes" id="UP000285159"/>
    </source>
</evidence>
<gene>
    <name evidence="1" type="ORF">B5F24_01030</name>
    <name evidence="2" type="ORF">DWX38_10185</name>
</gene>
<reference evidence="2 4" key="3">
    <citation type="submission" date="2018-08" db="EMBL/GenBank/DDBJ databases">
        <title>A genome reference for cultivated species of the human gut microbiota.</title>
        <authorList>
            <person name="Zou Y."/>
            <person name="Xue W."/>
            <person name="Luo G."/>
        </authorList>
    </citation>
    <scope>NUCLEOTIDE SEQUENCE [LARGE SCALE GENOMIC DNA]</scope>
    <source>
        <strain evidence="2 4">AF19-1AC</strain>
    </source>
</reference>
<dbReference type="Gene3D" id="3.40.50.12780">
    <property type="entry name" value="N-terminal domain of ligase-like"/>
    <property type="match status" value="1"/>
</dbReference>
<proteinExistence type="predicted"/>
<dbReference type="SUPFAM" id="SSF56801">
    <property type="entry name" value="Acetyl-CoA synthetase-like"/>
    <property type="match status" value="1"/>
</dbReference>
<dbReference type="EMBL" id="QRWP01000008">
    <property type="protein sequence ID" value="RGT32227.1"/>
    <property type="molecule type" value="Genomic_DNA"/>
</dbReference>
<dbReference type="InterPro" id="IPR053158">
    <property type="entry name" value="CapK_Type1_Caps_Biosynth"/>
</dbReference>
<comment type="caution">
    <text evidence="1">The sequence shown here is derived from an EMBL/GenBank/DDBJ whole genome shotgun (WGS) entry which is preliminary data.</text>
</comment>
<keyword evidence="2" id="KW-0436">Ligase</keyword>